<reference evidence="1 2" key="1">
    <citation type="submission" date="2015-01" db="EMBL/GenBank/DDBJ databases">
        <title>Genome sequence of bacillus megaterium Q3.</title>
        <authorList>
            <person name="Wang Y."/>
            <person name="Luo K."/>
            <person name="Bai L."/>
            <person name="Luo F."/>
        </authorList>
    </citation>
    <scope>NUCLEOTIDE SEQUENCE [LARGE SCALE GENOMIC DNA]</scope>
    <source>
        <strain evidence="1 2">Q3</strain>
    </source>
</reference>
<proteinExistence type="predicted"/>
<dbReference type="Proteomes" id="UP000036410">
    <property type="component" value="Chromosome"/>
</dbReference>
<gene>
    <name evidence="1" type="ORF">AS52_02926</name>
</gene>
<protein>
    <submittedName>
        <fullName evidence="1">Uncharacterized protein</fullName>
    </submittedName>
</protein>
<evidence type="ECO:0000313" key="2">
    <source>
        <dbReference type="Proteomes" id="UP000036410"/>
    </source>
</evidence>
<organism evidence="1 2">
    <name type="scientific">Priestia megaterium Q3</name>
    <dbReference type="NCBI Taxonomy" id="1452722"/>
    <lineage>
        <taxon>Bacteria</taxon>
        <taxon>Bacillati</taxon>
        <taxon>Bacillota</taxon>
        <taxon>Bacilli</taxon>
        <taxon>Bacillales</taxon>
        <taxon>Bacillaceae</taxon>
        <taxon>Priestia</taxon>
    </lineage>
</organism>
<evidence type="ECO:0000313" key="1">
    <source>
        <dbReference type="EMBL" id="AKP77887.1"/>
    </source>
</evidence>
<accession>A0A806TTK4</accession>
<dbReference type="EMBL" id="CP010586">
    <property type="protein sequence ID" value="AKP77887.1"/>
    <property type="molecule type" value="Genomic_DNA"/>
</dbReference>
<dbReference type="AlphaFoldDB" id="A0A806TTK4"/>
<name>A0A806TTK4_PRIMG</name>
<dbReference type="RefSeq" id="WP_034268845.1">
    <property type="nucleotide sequence ID" value="NZ_CP010586.1"/>
</dbReference>
<sequence length="134" mass="15846">MFKYSFLIVLIAFLLINFNGQENQIVGGKIKKERSEVFFGEYDSFTGRYSRSIKLKKGVTYVFRLSKNTKSGDLSLYVEDPRRTRFFEMTNNSLYLTPERTRRYRINFIGSEHKGSFQLHWKSSVQRDDNETSV</sequence>